<dbReference type="AlphaFoldDB" id="A0A3S5ABA8"/>
<feature type="compositionally biased region" description="Low complexity" evidence="1">
    <location>
        <begin position="90"/>
        <end position="103"/>
    </location>
</feature>
<dbReference type="Proteomes" id="UP000784294">
    <property type="component" value="Unassembled WGS sequence"/>
</dbReference>
<evidence type="ECO:0000313" key="3">
    <source>
        <dbReference type="Proteomes" id="UP000784294"/>
    </source>
</evidence>
<accession>A0A3S5ABA8</accession>
<evidence type="ECO:0000313" key="2">
    <source>
        <dbReference type="EMBL" id="VEL11861.1"/>
    </source>
</evidence>
<organism evidence="2 3">
    <name type="scientific">Protopolystoma xenopodis</name>
    <dbReference type="NCBI Taxonomy" id="117903"/>
    <lineage>
        <taxon>Eukaryota</taxon>
        <taxon>Metazoa</taxon>
        <taxon>Spiralia</taxon>
        <taxon>Lophotrochozoa</taxon>
        <taxon>Platyhelminthes</taxon>
        <taxon>Monogenea</taxon>
        <taxon>Polyopisthocotylea</taxon>
        <taxon>Polystomatidea</taxon>
        <taxon>Polystomatidae</taxon>
        <taxon>Protopolystoma</taxon>
    </lineage>
</organism>
<keyword evidence="3" id="KW-1185">Reference proteome</keyword>
<name>A0A3S5ABA8_9PLAT</name>
<feature type="compositionally biased region" description="Basic and acidic residues" evidence="1">
    <location>
        <begin position="116"/>
        <end position="127"/>
    </location>
</feature>
<sequence length="127" mass="13593">MRPVDVRPLYLLARPIVGGLLKWTFVCSHQPPSPSSSTLLTGLSSSAWSLPPLTPSVSRPLCSGFGCSPGLLSSCLAVERRRLPLAGDWRPSSSSDRPSIHSDGLFSAGAKRAGRRPTETSRRPVLD</sequence>
<dbReference type="EMBL" id="CAAALY010013080">
    <property type="protein sequence ID" value="VEL11861.1"/>
    <property type="molecule type" value="Genomic_DNA"/>
</dbReference>
<protein>
    <submittedName>
        <fullName evidence="2">Uncharacterized protein</fullName>
    </submittedName>
</protein>
<proteinExistence type="predicted"/>
<reference evidence="2" key="1">
    <citation type="submission" date="2018-11" db="EMBL/GenBank/DDBJ databases">
        <authorList>
            <consortium name="Pathogen Informatics"/>
        </authorList>
    </citation>
    <scope>NUCLEOTIDE SEQUENCE</scope>
</reference>
<gene>
    <name evidence="2" type="ORF">PXEA_LOCUS5301</name>
</gene>
<feature type="region of interest" description="Disordered" evidence="1">
    <location>
        <begin position="86"/>
        <end position="127"/>
    </location>
</feature>
<comment type="caution">
    <text evidence="2">The sequence shown here is derived from an EMBL/GenBank/DDBJ whole genome shotgun (WGS) entry which is preliminary data.</text>
</comment>
<evidence type="ECO:0000256" key="1">
    <source>
        <dbReference type="SAM" id="MobiDB-lite"/>
    </source>
</evidence>